<accession>A0ABV9RVH7</accession>
<protein>
    <recommendedName>
        <fullName evidence="3">PE domain-containing protein</fullName>
    </recommendedName>
</protein>
<keyword evidence="2" id="KW-1185">Reference proteome</keyword>
<dbReference type="EMBL" id="JBHSIS010000002">
    <property type="protein sequence ID" value="MFC4852291.1"/>
    <property type="molecule type" value="Genomic_DNA"/>
</dbReference>
<sequence length="137" mass="15388">MDGQAHHDRINAQLSDMFGTGTTEGKVTGGSFTYTESELRTIKDNWLDLANSYRTSFRNAEFMTRVQPPAEDMASKLHAAAANRSGESYKDYLEHNRRYCLQQAQLFQDALDDYLGVEHNNVTDINNTGQHGPQDGV</sequence>
<evidence type="ECO:0008006" key="3">
    <source>
        <dbReference type="Google" id="ProtNLM"/>
    </source>
</evidence>
<comment type="caution">
    <text evidence="1">The sequence shown here is derived from an EMBL/GenBank/DDBJ whole genome shotgun (WGS) entry which is preliminary data.</text>
</comment>
<dbReference type="Proteomes" id="UP001595859">
    <property type="component" value="Unassembled WGS sequence"/>
</dbReference>
<dbReference type="RefSeq" id="WP_378053874.1">
    <property type="nucleotide sequence ID" value="NZ_JBHSIS010000002.1"/>
</dbReference>
<evidence type="ECO:0000313" key="2">
    <source>
        <dbReference type="Proteomes" id="UP001595859"/>
    </source>
</evidence>
<name>A0ABV9RVH7_9PSEU</name>
<organism evidence="1 2">
    <name type="scientific">Actinophytocola glycyrrhizae</name>
    <dbReference type="NCBI Taxonomy" id="2044873"/>
    <lineage>
        <taxon>Bacteria</taxon>
        <taxon>Bacillati</taxon>
        <taxon>Actinomycetota</taxon>
        <taxon>Actinomycetes</taxon>
        <taxon>Pseudonocardiales</taxon>
        <taxon>Pseudonocardiaceae</taxon>
    </lineage>
</organism>
<proteinExistence type="predicted"/>
<reference evidence="2" key="1">
    <citation type="journal article" date="2019" name="Int. J. Syst. Evol. Microbiol.">
        <title>The Global Catalogue of Microorganisms (GCM) 10K type strain sequencing project: providing services to taxonomists for standard genome sequencing and annotation.</title>
        <authorList>
            <consortium name="The Broad Institute Genomics Platform"/>
            <consortium name="The Broad Institute Genome Sequencing Center for Infectious Disease"/>
            <person name="Wu L."/>
            <person name="Ma J."/>
        </authorList>
    </citation>
    <scope>NUCLEOTIDE SEQUENCE [LARGE SCALE GENOMIC DNA]</scope>
    <source>
        <strain evidence="2">ZS-22-S1</strain>
    </source>
</reference>
<evidence type="ECO:0000313" key="1">
    <source>
        <dbReference type="EMBL" id="MFC4852291.1"/>
    </source>
</evidence>
<gene>
    <name evidence="1" type="ORF">ACFPCV_02155</name>
</gene>